<dbReference type="Gene3D" id="3.40.50.10490">
    <property type="entry name" value="Glucose-6-phosphate isomerase like protein, domain 1"/>
    <property type="match status" value="1"/>
</dbReference>
<dbReference type="InterPro" id="IPR050099">
    <property type="entry name" value="SIS_GmhA/DiaA_subfam"/>
</dbReference>
<dbReference type="GO" id="GO:1901135">
    <property type="term" value="P:carbohydrate derivative metabolic process"/>
    <property type="evidence" value="ECO:0007669"/>
    <property type="project" value="InterPro"/>
</dbReference>
<dbReference type="PANTHER" id="PTHR30390">
    <property type="entry name" value="SEDOHEPTULOSE 7-PHOSPHATE ISOMERASE / DNAA INITIATOR-ASSOCIATING FACTOR FOR REPLICATION INITIATION"/>
    <property type="match status" value="1"/>
</dbReference>
<accession>A0A1E3XG57</accession>
<keyword evidence="2" id="KW-0413">Isomerase</keyword>
<dbReference type="Pfam" id="PF13580">
    <property type="entry name" value="SIS_2"/>
    <property type="match status" value="1"/>
</dbReference>
<dbReference type="InterPro" id="IPR035461">
    <property type="entry name" value="GmhA/DiaA"/>
</dbReference>
<dbReference type="EMBL" id="MAYW01000017">
    <property type="protein sequence ID" value="ODS33914.1"/>
    <property type="molecule type" value="Genomic_DNA"/>
</dbReference>
<proteinExistence type="predicted"/>
<sequence length="196" mass="21761">METGCDSLKSFALDYIKDLKHRLSTLDIECVDRIIDILWEAYLNNKQIFVMGNGGSASTASHFACDLSKGTIVDGKKRLRVLSLNDNMALITALSNDLNYDAVFKEQLINLVNPKDVVIAITASGNSPNILKAVEYARQKGALTIGFIGFDGGKLKPMLDEYIVVSSRNYGHIEDIHLILEHMISQCLKQRLISEN</sequence>
<dbReference type="EC" id="5.-.-.-" evidence="2"/>
<evidence type="ECO:0000313" key="3">
    <source>
        <dbReference type="Proteomes" id="UP000094056"/>
    </source>
</evidence>
<dbReference type="PANTHER" id="PTHR30390:SF8">
    <property type="entry name" value="SUGAR ISOMERASE (SIS)"/>
    <property type="match status" value="1"/>
</dbReference>
<dbReference type="GO" id="GO:0097367">
    <property type="term" value="F:carbohydrate derivative binding"/>
    <property type="evidence" value="ECO:0007669"/>
    <property type="project" value="InterPro"/>
</dbReference>
<comment type="caution">
    <text evidence="2">The sequence shown here is derived from an EMBL/GenBank/DDBJ whole genome shotgun (WGS) entry which is preliminary data.</text>
</comment>
<dbReference type="InterPro" id="IPR001347">
    <property type="entry name" value="SIS_dom"/>
</dbReference>
<dbReference type="PROSITE" id="PS51464">
    <property type="entry name" value="SIS"/>
    <property type="match status" value="1"/>
</dbReference>
<gene>
    <name evidence="2" type="primary">gmhA</name>
    <name evidence="2" type="ORF">SCARUB_00985</name>
</gene>
<reference evidence="2 3" key="1">
    <citation type="submission" date="2016-07" db="EMBL/GenBank/DDBJ databases">
        <title>Draft genome of Scalindua rubra, obtained from a brine-seawater interface in the Red Sea, sheds light on salt adaptation in anammox bacteria.</title>
        <authorList>
            <person name="Speth D.R."/>
            <person name="Lagkouvardos I."/>
            <person name="Wang Y."/>
            <person name="Qian P.-Y."/>
            <person name="Dutilh B.E."/>
            <person name="Jetten M.S."/>
        </authorList>
    </citation>
    <scope>NUCLEOTIDE SEQUENCE [LARGE SCALE GENOMIC DNA]</scope>
    <source>
        <strain evidence="2">BSI-1</strain>
    </source>
</reference>
<dbReference type="InterPro" id="IPR046348">
    <property type="entry name" value="SIS_dom_sf"/>
</dbReference>
<protein>
    <submittedName>
        <fullName evidence="2">Phosphoheptose isomerase</fullName>
        <ecNumber evidence="2">5.-.-.-</ecNumber>
    </submittedName>
</protein>
<dbReference type="AlphaFoldDB" id="A0A1E3XG57"/>
<dbReference type="SUPFAM" id="SSF53697">
    <property type="entry name" value="SIS domain"/>
    <property type="match status" value="1"/>
</dbReference>
<organism evidence="2 3">
    <name type="scientific">Candidatus Scalindua rubra</name>
    <dbReference type="NCBI Taxonomy" id="1872076"/>
    <lineage>
        <taxon>Bacteria</taxon>
        <taxon>Pseudomonadati</taxon>
        <taxon>Planctomycetota</taxon>
        <taxon>Candidatus Brocadiia</taxon>
        <taxon>Candidatus Brocadiales</taxon>
        <taxon>Candidatus Scalinduaceae</taxon>
        <taxon>Candidatus Scalindua</taxon>
    </lineage>
</organism>
<evidence type="ECO:0000259" key="1">
    <source>
        <dbReference type="PROSITE" id="PS51464"/>
    </source>
</evidence>
<name>A0A1E3XG57_9BACT</name>
<feature type="domain" description="SIS" evidence="1">
    <location>
        <begin position="38"/>
        <end position="194"/>
    </location>
</feature>
<dbReference type="CDD" id="cd05006">
    <property type="entry name" value="SIS_GmhA"/>
    <property type="match status" value="1"/>
</dbReference>
<dbReference type="GO" id="GO:0016853">
    <property type="term" value="F:isomerase activity"/>
    <property type="evidence" value="ECO:0007669"/>
    <property type="project" value="UniProtKB-KW"/>
</dbReference>
<dbReference type="Proteomes" id="UP000094056">
    <property type="component" value="Unassembled WGS sequence"/>
</dbReference>
<evidence type="ECO:0000313" key="2">
    <source>
        <dbReference type="EMBL" id="ODS33914.1"/>
    </source>
</evidence>